<dbReference type="Gene3D" id="3.40.50.1820">
    <property type="entry name" value="alpha/beta hydrolase"/>
    <property type="match status" value="1"/>
</dbReference>
<evidence type="ECO:0000256" key="2">
    <source>
        <dbReference type="ARBA" id="ARBA00022487"/>
    </source>
</evidence>
<feature type="chain" id="PRO_5008905275" evidence="6">
    <location>
        <begin position="25"/>
        <end position="720"/>
    </location>
</feature>
<name>A0A1D2N9Z7_ORCCI</name>
<keyword evidence="3" id="KW-0378">Hydrolase</keyword>
<dbReference type="PANTHER" id="PTHR43142">
    <property type="entry name" value="CARBOXYLIC ESTER HYDROLASE"/>
    <property type="match status" value="1"/>
</dbReference>
<feature type="domain" description="Carboxylesterase type B" evidence="7">
    <location>
        <begin position="159"/>
        <end position="685"/>
    </location>
</feature>
<dbReference type="Proteomes" id="UP000094527">
    <property type="component" value="Unassembled WGS sequence"/>
</dbReference>
<keyword evidence="9" id="KW-1185">Reference proteome</keyword>
<dbReference type="PANTHER" id="PTHR43142:SF1">
    <property type="entry name" value="CARBOXYLIC ESTER HYDROLASE"/>
    <property type="match status" value="1"/>
</dbReference>
<dbReference type="InterPro" id="IPR002018">
    <property type="entry name" value="CarbesteraseB"/>
</dbReference>
<comment type="similarity">
    <text evidence="1">Belongs to the type-B carboxylesterase/lipase family.</text>
</comment>
<keyword evidence="6" id="KW-0732">Signal</keyword>
<evidence type="ECO:0000256" key="4">
    <source>
        <dbReference type="ARBA" id="ARBA00023180"/>
    </source>
</evidence>
<protein>
    <submittedName>
        <fullName evidence="8">Venom carboxylesterase-6</fullName>
    </submittedName>
</protein>
<feature type="signal peptide" evidence="6">
    <location>
        <begin position="1"/>
        <end position="24"/>
    </location>
</feature>
<evidence type="ECO:0000256" key="5">
    <source>
        <dbReference type="SAM" id="MobiDB-lite"/>
    </source>
</evidence>
<dbReference type="SUPFAM" id="SSF53474">
    <property type="entry name" value="alpha/beta-Hydrolases"/>
    <property type="match status" value="1"/>
</dbReference>
<proteinExistence type="inferred from homology"/>
<comment type="caution">
    <text evidence="8">The sequence shown here is derived from an EMBL/GenBank/DDBJ whole genome shotgun (WGS) entry which is preliminary data.</text>
</comment>
<accession>A0A1D2N9Z7</accession>
<dbReference type="InterPro" id="IPR019826">
    <property type="entry name" value="Carboxylesterase_B_AS"/>
</dbReference>
<evidence type="ECO:0000313" key="8">
    <source>
        <dbReference type="EMBL" id="ODN01905.1"/>
    </source>
</evidence>
<reference evidence="8 9" key="1">
    <citation type="journal article" date="2016" name="Genome Biol. Evol.">
        <title>Gene Family Evolution Reflects Adaptation to Soil Environmental Stressors in the Genome of the Collembolan Orchesella cincta.</title>
        <authorList>
            <person name="Faddeeva-Vakhrusheva A."/>
            <person name="Derks M.F."/>
            <person name="Anvar S.Y."/>
            <person name="Agamennone V."/>
            <person name="Suring W."/>
            <person name="Smit S."/>
            <person name="van Straalen N.M."/>
            <person name="Roelofs D."/>
        </authorList>
    </citation>
    <scope>NUCLEOTIDE SEQUENCE [LARGE SCALE GENOMIC DNA]</scope>
    <source>
        <tissue evidence="8">Mixed pool</tissue>
    </source>
</reference>
<gene>
    <name evidence="8" type="ORF">Ocin01_04775</name>
</gene>
<evidence type="ECO:0000259" key="7">
    <source>
        <dbReference type="Pfam" id="PF00135"/>
    </source>
</evidence>
<dbReference type="GO" id="GO:0052689">
    <property type="term" value="F:carboxylic ester hydrolase activity"/>
    <property type="evidence" value="ECO:0007669"/>
    <property type="project" value="UniProtKB-KW"/>
</dbReference>
<keyword evidence="4" id="KW-0325">Glycoprotein</keyword>
<dbReference type="OrthoDB" id="19653at2759"/>
<dbReference type="PROSITE" id="PS00122">
    <property type="entry name" value="CARBOXYLESTERASE_B_1"/>
    <property type="match status" value="1"/>
</dbReference>
<dbReference type="EMBL" id="LJIJ01000135">
    <property type="protein sequence ID" value="ODN01905.1"/>
    <property type="molecule type" value="Genomic_DNA"/>
</dbReference>
<sequence>MKFLSGLSILLCFSSVLVLHHVQAQNSTESSLLNETTTTTLPAKNITGVALEKQRADIKNKRGLGKSTHYYNYFCPFTTTTTSAPSTTTTTTTSAPSTTTTSPSTTTPSTTTSIPTTTTPSTTTSIPTMKTTAESVQKLQAAPEALTLRAKNEPLGLGPVVRISPGEVRPAVFKSRGGRKYYAFKGIPYASPTTNFQRFKEPSPVSPWDGVLNATNYGPSCIQYNILTSSVEGSEDCLTINFFTPKLQASRARKSKLFPVMVFFHQGAFMFGTSSDFEEKYMMDEDVVLVTVNYRLGAFGFLNTEGDSEALGNMGLKDQVLSLKFIREEIANFGGNPNSITIFGESAGASSVHYHLLSDLSKGLFNRAISMSGTALSPWAFTRSPRKMAKKLAAYLNCPTMDMNELFSCLQGHDARVIAEKTKDLYVWNTDPITPFAPSVEVEDSLSSFITQSPYNLMRNGRINNAAPWMLGVVEDVCLLDAWSVLLEPTLLQDLSQDWHRIAPVTFMYKETALEPDAVSNQIKAYYFGTKDVGNETASNLTNLYSDRYFNHGIRSSALMHVQTNEAIPVYLYMFSYRGTQSHTKYADISDILGVSEGDELQYLFNTNRFSETALNSTDEDISKKFVKLWVSFAKEGKPTAVWGDQEWTRVTPAQVKGDEALKYYSLNEKCGFIDEPFSARMNFWDNLPLNENNNELFGTINERGQSGEDDGFFSSFITS</sequence>
<evidence type="ECO:0000256" key="6">
    <source>
        <dbReference type="SAM" id="SignalP"/>
    </source>
</evidence>
<dbReference type="Pfam" id="PF00135">
    <property type="entry name" value="COesterase"/>
    <property type="match status" value="1"/>
</dbReference>
<dbReference type="STRING" id="48709.A0A1D2N9Z7"/>
<dbReference type="InterPro" id="IPR029058">
    <property type="entry name" value="AB_hydrolase_fold"/>
</dbReference>
<feature type="region of interest" description="Disordered" evidence="5">
    <location>
        <begin position="83"/>
        <end position="126"/>
    </location>
</feature>
<evidence type="ECO:0000256" key="3">
    <source>
        <dbReference type="ARBA" id="ARBA00022801"/>
    </source>
</evidence>
<evidence type="ECO:0000256" key="1">
    <source>
        <dbReference type="ARBA" id="ARBA00005964"/>
    </source>
</evidence>
<organism evidence="8 9">
    <name type="scientific">Orchesella cincta</name>
    <name type="common">Springtail</name>
    <name type="synonym">Podura cincta</name>
    <dbReference type="NCBI Taxonomy" id="48709"/>
    <lineage>
        <taxon>Eukaryota</taxon>
        <taxon>Metazoa</taxon>
        <taxon>Ecdysozoa</taxon>
        <taxon>Arthropoda</taxon>
        <taxon>Hexapoda</taxon>
        <taxon>Collembola</taxon>
        <taxon>Entomobryomorpha</taxon>
        <taxon>Entomobryoidea</taxon>
        <taxon>Orchesellidae</taxon>
        <taxon>Orchesellinae</taxon>
        <taxon>Orchesella</taxon>
    </lineage>
</organism>
<dbReference type="OMA" id="HQGAFMF"/>
<keyword evidence="2" id="KW-0719">Serine esterase</keyword>
<dbReference type="AlphaFoldDB" id="A0A1D2N9Z7"/>
<evidence type="ECO:0000313" key="9">
    <source>
        <dbReference type="Proteomes" id="UP000094527"/>
    </source>
</evidence>